<reference evidence="7 8" key="1">
    <citation type="submission" date="2019-03" db="EMBL/GenBank/DDBJ databases">
        <title>Whole genome sequence of a novel Rubrobacter taiwanensis strain, isolated from Yellowstone National Park.</title>
        <authorList>
            <person name="Freed S."/>
            <person name="Ramaley R.F."/>
            <person name="Kyndt J.A."/>
        </authorList>
    </citation>
    <scope>NUCLEOTIDE SEQUENCE [LARGE SCALE GENOMIC DNA]</scope>
    <source>
        <strain evidence="7 8">Yellowstone</strain>
    </source>
</reference>
<dbReference type="Pfam" id="PF26571">
    <property type="entry name" value="VldE"/>
    <property type="match status" value="1"/>
</dbReference>
<keyword evidence="8" id="KW-1185">Reference proteome</keyword>
<feature type="compositionally biased region" description="Low complexity" evidence="3">
    <location>
        <begin position="308"/>
        <end position="327"/>
    </location>
</feature>
<sequence>MVRRYNLAAVLAVALILALAASAGARENVQTKQTEVRAAQERLLQLQVESSVAYENYNSALVRLEELDGQIEETAERLAAAEERYAAAQRSFSERVSRVYVSGNVAFIDVLVGAESFSEFARRVELMLQILNRDRMRVQELLTAKEELAQRKSELESQRVQHVATVRTAADQQLRAQQAEEEAQAYLASLNAELRDAIRAERERQVREAREAAFAAWQQVVRNAARSSETAGFESQTGLQVQVPDAGAERSAADEARRQAALDAIEAELARRAAAEAEEPEPGPQVAAAQQPQYDEPEPEAVQNAASAQPEPEPVQVAAAAGPGVVETGDTAAESQSGNAGGGTPQTGGNTTGQPAQQEARPAPSGDVSGNPWGVRPHVAQVGYLVRDRFGLSDSQIGGYRPGDPGDHGKGLALDFMTGGHCSQLGWDIANYLAANADSFGISYIMFCDKFYSTFQNYNGPAYTWVYWGDGAHYDHVHVSFNP</sequence>
<dbReference type="InterPro" id="IPR057309">
    <property type="entry name" value="PcsB_CC"/>
</dbReference>
<evidence type="ECO:0000256" key="2">
    <source>
        <dbReference type="SAM" id="Coils"/>
    </source>
</evidence>
<evidence type="ECO:0000256" key="3">
    <source>
        <dbReference type="SAM" id="MobiDB-lite"/>
    </source>
</evidence>
<feature type="compositionally biased region" description="Basic and acidic residues" evidence="3">
    <location>
        <begin position="247"/>
        <end position="258"/>
    </location>
</feature>
<dbReference type="Pfam" id="PF24568">
    <property type="entry name" value="CC_PcsB"/>
    <property type="match status" value="1"/>
</dbReference>
<comment type="caution">
    <text evidence="7">The sequence shown here is derived from an EMBL/GenBank/DDBJ whole genome shotgun (WGS) entry which is preliminary data.</text>
</comment>
<dbReference type="AlphaFoldDB" id="A0A4V2NWB4"/>
<feature type="chain" id="PRO_5020521087" evidence="4">
    <location>
        <begin position="26"/>
        <end position="483"/>
    </location>
</feature>
<evidence type="ECO:0000259" key="6">
    <source>
        <dbReference type="Pfam" id="PF26571"/>
    </source>
</evidence>
<feature type="region of interest" description="Disordered" evidence="3">
    <location>
        <begin position="271"/>
        <end position="374"/>
    </location>
</feature>
<feature type="domain" description="ARB-07466-like C-terminal" evidence="6">
    <location>
        <begin position="374"/>
        <end position="462"/>
    </location>
</feature>
<feature type="compositionally biased region" description="Low complexity" evidence="3">
    <location>
        <begin position="284"/>
        <end position="293"/>
    </location>
</feature>
<name>A0A4V2NWB4_9ACTN</name>
<feature type="signal peptide" evidence="4">
    <location>
        <begin position="1"/>
        <end position="25"/>
    </location>
</feature>
<evidence type="ECO:0000259" key="5">
    <source>
        <dbReference type="Pfam" id="PF24568"/>
    </source>
</evidence>
<evidence type="ECO:0000256" key="1">
    <source>
        <dbReference type="ARBA" id="ARBA00022729"/>
    </source>
</evidence>
<feature type="coiled-coil region" evidence="2">
    <location>
        <begin position="29"/>
        <end position="91"/>
    </location>
</feature>
<feature type="compositionally biased region" description="Low complexity" evidence="3">
    <location>
        <begin position="347"/>
        <end position="358"/>
    </location>
</feature>
<feature type="compositionally biased region" description="Polar residues" evidence="3">
    <location>
        <begin position="229"/>
        <end position="240"/>
    </location>
</feature>
<dbReference type="RefSeq" id="WP_132690743.1">
    <property type="nucleotide sequence ID" value="NZ_SKBU01000015.1"/>
</dbReference>
<dbReference type="OrthoDB" id="2989771at2"/>
<organism evidence="7 8">
    <name type="scientific">Rubrobacter taiwanensis</name>
    <dbReference type="NCBI Taxonomy" id="185139"/>
    <lineage>
        <taxon>Bacteria</taxon>
        <taxon>Bacillati</taxon>
        <taxon>Actinomycetota</taxon>
        <taxon>Rubrobacteria</taxon>
        <taxon>Rubrobacterales</taxon>
        <taxon>Rubrobacteraceae</taxon>
        <taxon>Rubrobacter</taxon>
    </lineage>
</organism>
<dbReference type="Gene3D" id="6.10.250.3150">
    <property type="match status" value="1"/>
</dbReference>
<dbReference type="Proteomes" id="UP000295244">
    <property type="component" value="Unassembled WGS sequence"/>
</dbReference>
<dbReference type="EMBL" id="SKBU01000015">
    <property type="protein sequence ID" value="TCJ16672.1"/>
    <property type="molecule type" value="Genomic_DNA"/>
</dbReference>
<feature type="domain" description="Peptidoglycan hydrolase PcsB coiled-coil" evidence="5">
    <location>
        <begin position="80"/>
        <end position="150"/>
    </location>
</feature>
<feature type="coiled-coil region" evidence="2">
    <location>
        <begin position="138"/>
        <end position="196"/>
    </location>
</feature>
<proteinExistence type="predicted"/>
<gene>
    <name evidence="7" type="ORF">E0L93_08015</name>
</gene>
<keyword evidence="1 4" id="KW-0732">Signal</keyword>
<keyword evidence="2" id="KW-0175">Coiled coil</keyword>
<feature type="region of interest" description="Disordered" evidence="3">
    <location>
        <begin position="229"/>
        <end position="258"/>
    </location>
</feature>
<evidence type="ECO:0000256" key="4">
    <source>
        <dbReference type="SAM" id="SignalP"/>
    </source>
</evidence>
<protein>
    <submittedName>
        <fullName evidence="7">Uncharacterized protein</fullName>
    </submittedName>
</protein>
<dbReference type="InterPro" id="IPR058593">
    <property type="entry name" value="ARB_07466-like_C"/>
</dbReference>
<accession>A0A4V2NWB4</accession>
<evidence type="ECO:0000313" key="7">
    <source>
        <dbReference type="EMBL" id="TCJ16672.1"/>
    </source>
</evidence>
<evidence type="ECO:0000313" key="8">
    <source>
        <dbReference type="Proteomes" id="UP000295244"/>
    </source>
</evidence>